<dbReference type="RefSeq" id="XP_018296219.1">
    <property type="nucleotide sequence ID" value="XM_018430376.1"/>
</dbReference>
<accession>A0A167PLS3</accession>
<name>A0A167PLS3_PHYB8</name>
<keyword evidence="1" id="KW-0812">Transmembrane</keyword>
<evidence type="ECO:0000313" key="3">
    <source>
        <dbReference type="Proteomes" id="UP000077315"/>
    </source>
</evidence>
<keyword evidence="3" id="KW-1185">Reference proteome</keyword>
<gene>
    <name evidence="2" type="ORF">PHYBLDRAFT_140281</name>
</gene>
<dbReference type="AlphaFoldDB" id="A0A167PLS3"/>
<organism evidence="2 3">
    <name type="scientific">Phycomyces blakesleeanus (strain ATCC 8743b / DSM 1359 / FGSC 10004 / NBRC 33097 / NRRL 1555)</name>
    <dbReference type="NCBI Taxonomy" id="763407"/>
    <lineage>
        <taxon>Eukaryota</taxon>
        <taxon>Fungi</taxon>
        <taxon>Fungi incertae sedis</taxon>
        <taxon>Mucoromycota</taxon>
        <taxon>Mucoromycotina</taxon>
        <taxon>Mucoromycetes</taxon>
        <taxon>Mucorales</taxon>
        <taxon>Phycomycetaceae</taxon>
        <taxon>Phycomyces</taxon>
    </lineage>
</organism>
<dbReference type="Proteomes" id="UP000077315">
    <property type="component" value="Unassembled WGS sequence"/>
</dbReference>
<keyword evidence="1" id="KW-0472">Membrane</keyword>
<keyword evidence="1" id="KW-1133">Transmembrane helix</keyword>
<protein>
    <submittedName>
        <fullName evidence="2">Uncharacterized protein</fullName>
    </submittedName>
</protein>
<feature type="transmembrane region" description="Helical" evidence="1">
    <location>
        <begin position="54"/>
        <end position="72"/>
    </location>
</feature>
<evidence type="ECO:0000313" key="2">
    <source>
        <dbReference type="EMBL" id="OAD78179.1"/>
    </source>
</evidence>
<sequence>MSISKFNPGPGSPLASYFEYMNGWSGPSTSVPMTKIVPGPSQLSPAAYDGGGMSILKMILGVVFINTLLAAVSSA</sequence>
<dbReference type="InParanoid" id="A0A167PLS3"/>
<proteinExistence type="predicted"/>
<evidence type="ECO:0000256" key="1">
    <source>
        <dbReference type="SAM" id="Phobius"/>
    </source>
</evidence>
<dbReference type="VEuPathDB" id="FungiDB:PHYBLDRAFT_140281"/>
<dbReference type="GeneID" id="28991282"/>
<dbReference type="EMBL" id="KV440973">
    <property type="protein sequence ID" value="OAD78179.1"/>
    <property type="molecule type" value="Genomic_DNA"/>
</dbReference>
<reference evidence="3" key="1">
    <citation type="submission" date="2015-06" db="EMBL/GenBank/DDBJ databases">
        <title>Expansion of signal transduction pathways in fungi by whole-genome duplication.</title>
        <authorList>
            <consortium name="DOE Joint Genome Institute"/>
            <person name="Corrochano L.M."/>
            <person name="Kuo A."/>
            <person name="Marcet-Houben M."/>
            <person name="Polaino S."/>
            <person name="Salamov A."/>
            <person name="Villalobos J.M."/>
            <person name="Alvarez M.I."/>
            <person name="Avalos J."/>
            <person name="Benito E.P."/>
            <person name="Benoit I."/>
            <person name="Burger G."/>
            <person name="Camino L.P."/>
            <person name="Canovas D."/>
            <person name="Cerda-Olmedo E."/>
            <person name="Cheng J.-F."/>
            <person name="Dominguez A."/>
            <person name="Elias M."/>
            <person name="Eslava A.P."/>
            <person name="Glaser F."/>
            <person name="Grimwood J."/>
            <person name="Gutierrez G."/>
            <person name="Heitman J."/>
            <person name="Henrissat B."/>
            <person name="Iturriaga E.A."/>
            <person name="Lang B.F."/>
            <person name="Lavin J.L."/>
            <person name="Lee S."/>
            <person name="Li W."/>
            <person name="Lindquist E."/>
            <person name="Lopez-Garcia S."/>
            <person name="Luque E.M."/>
            <person name="Marcos A.T."/>
            <person name="Martin J."/>
            <person name="McCluskey K."/>
            <person name="Medina H.R."/>
            <person name="Miralles-Duran A."/>
            <person name="Miyazaki A."/>
            <person name="Munoz-Torres E."/>
            <person name="Oguiza J.A."/>
            <person name="Ohm R."/>
            <person name="Olmedo M."/>
            <person name="Orejas M."/>
            <person name="Ortiz-Castellanos L."/>
            <person name="Pisabarro A.G."/>
            <person name="Rodriguez-Romero J."/>
            <person name="Ruiz-Herrera J."/>
            <person name="Ruiz-Vazquez R."/>
            <person name="Sanz C."/>
            <person name="Schackwitz W."/>
            <person name="Schmutz J."/>
            <person name="Shahriari M."/>
            <person name="Shelest E."/>
            <person name="Silva-Franco F."/>
            <person name="Soanes D."/>
            <person name="Syed K."/>
            <person name="Tagua V.G."/>
            <person name="Talbot N.J."/>
            <person name="Thon M."/>
            <person name="De vries R.P."/>
            <person name="Wiebenga A."/>
            <person name="Yadav J.S."/>
            <person name="Braun E.L."/>
            <person name="Baker S."/>
            <person name="Garre V."/>
            <person name="Horwitz B."/>
            <person name="Torres-Martinez S."/>
            <person name="Idnurm A."/>
            <person name="Herrera-Estrella A."/>
            <person name="Gabaldon T."/>
            <person name="Grigoriev I.V."/>
        </authorList>
    </citation>
    <scope>NUCLEOTIDE SEQUENCE [LARGE SCALE GENOMIC DNA]</scope>
    <source>
        <strain evidence="3">NRRL 1555(-)</strain>
    </source>
</reference>